<name>G8LJ71_9ENTR</name>
<evidence type="ECO:0000313" key="1">
    <source>
        <dbReference type="EMBL" id="AEW75699.1"/>
    </source>
</evidence>
<proteinExistence type="predicted"/>
<reference evidence="1 2" key="1">
    <citation type="journal article" date="2011" name="Stand. Genomic Sci.">
        <title>Complete genome of the onion pathogen Enterobacter cloacae EcWSU1.</title>
        <authorList>
            <person name="Humann J.L."/>
            <person name="Wildung M."/>
            <person name="Cheng C.H."/>
            <person name="Lee T."/>
            <person name="Stewart J.E."/>
            <person name="Drew J.C."/>
            <person name="Triplett E.W."/>
            <person name="Main D."/>
            <person name="Schroeder B.K."/>
        </authorList>
    </citation>
    <scope>NUCLEOTIDE SEQUENCE [LARGE SCALE GENOMIC DNA]</scope>
    <source>
        <strain evidence="1 2">EcWSU1</strain>
    </source>
</reference>
<dbReference type="EMBL" id="CP002886">
    <property type="protein sequence ID" value="AEW75699.1"/>
    <property type="molecule type" value="Genomic_DNA"/>
</dbReference>
<dbReference type="Proteomes" id="UP000007838">
    <property type="component" value="Chromosome"/>
</dbReference>
<gene>
    <name evidence="1" type="ORF">EcWSU1_04271</name>
</gene>
<dbReference type="KEGG" id="eec:EcWSU1_04271"/>
<dbReference type="AlphaFoldDB" id="G8LJ71"/>
<dbReference type="HOGENOM" id="CLU_1228347_0_0_6"/>
<evidence type="ECO:0000313" key="2">
    <source>
        <dbReference type="Proteomes" id="UP000007838"/>
    </source>
</evidence>
<accession>G8LJ71</accession>
<protein>
    <submittedName>
        <fullName evidence="1">Uncharacterized protein</fullName>
    </submittedName>
</protein>
<organism evidence="1 2">
    <name type="scientific">Enterobacter ludwigii</name>
    <dbReference type="NCBI Taxonomy" id="299767"/>
    <lineage>
        <taxon>Bacteria</taxon>
        <taxon>Pseudomonadati</taxon>
        <taxon>Pseudomonadota</taxon>
        <taxon>Gammaproteobacteria</taxon>
        <taxon>Enterobacterales</taxon>
        <taxon>Enterobacteriaceae</taxon>
        <taxon>Enterobacter</taxon>
        <taxon>Enterobacter cloacae complex</taxon>
    </lineage>
</organism>
<sequence>MAFVIGQAGGRQCVVGKDDIGTIALLIVEANRLKVGRAAQIEGGENFVQRCRCGGQHQRPAAFAEIAKIDAEVLFQHLAVGLEQRPQQVVELEHLRVIVGGNGLRRLAVDRLDHPFIIQQQRHGERRFLIPQQAAVACDQHFALRAQRLRQILNRPDLFEMRAHDRLPGKPLLQLIQRHGAHQRADHQCQHRQPSHGVTPIRSNNIAGLTKHISRLASSTATWMV</sequence>